<sequence>MHPTLRVSRHPLIRFLGKRVWSSSPEAPHAHPAGLPLPSGWHTASSSSKTPSAGSGSAYGEFWHAPQRFWPKSLSEDDITLVLTGGASKW</sequence>
<dbReference type="OrthoDB" id="2116030at2759"/>
<proteinExistence type="predicted"/>
<dbReference type="AlphaFoldDB" id="A0A0D7BDK6"/>
<evidence type="ECO:0000313" key="2">
    <source>
        <dbReference type="EMBL" id="KIY68265.1"/>
    </source>
</evidence>
<keyword evidence="3" id="KW-1185">Reference proteome</keyword>
<evidence type="ECO:0000256" key="1">
    <source>
        <dbReference type="SAM" id="MobiDB-lite"/>
    </source>
</evidence>
<reference evidence="2 3" key="1">
    <citation type="journal article" date="2015" name="Fungal Genet. Biol.">
        <title>Evolution of novel wood decay mechanisms in Agaricales revealed by the genome sequences of Fistulina hepatica and Cylindrobasidium torrendii.</title>
        <authorList>
            <person name="Floudas D."/>
            <person name="Held B.W."/>
            <person name="Riley R."/>
            <person name="Nagy L.G."/>
            <person name="Koehler G."/>
            <person name="Ransdell A.S."/>
            <person name="Younus H."/>
            <person name="Chow J."/>
            <person name="Chiniquy J."/>
            <person name="Lipzen A."/>
            <person name="Tritt A."/>
            <person name="Sun H."/>
            <person name="Haridas S."/>
            <person name="LaButti K."/>
            <person name="Ohm R.A."/>
            <person name="Kues U."/>
            <person name="Blanchette R.A."/>
            <person name="Grigoriev I.V."/>
            <person name="Minto R.E."/>
            <person name="Hibbett D.S."/>
        </authorList>
    </citation>
    <scope>NUCLEOTIDE SEQUENCE [LARGE SCALE GENOMIC DNA]</scope>
    <source>
        <strain evidence="2 3">FP15055 ss-10</strain>
    </source>
</reference>
<organism evidence="2 3">
    <name type="scientific">Cylindrobasidium torrendii FP15055 ss-10</name>
    <dbReference type="NCBI Taxonomy" id="1314674"/>
    <lineage>
        <taxon>Eukaryota</taxon>
        <taxon>Fungi</taxon>
        <taxon>Dikarya</taxon>
        <taxon>Basidiomycota</taxon>
        <taxon>Agaricomycotina</taxon>
        <taxon>Agaricomycetes</taxon>
        <taxon>Agaricomycetidae</taxon>
        <taxon>Agaricales</taxon>
        <taxon>Marasmiineae</taxon>
        <taxon>Physalacriaceae</taxon>
        <taxon>Cylindrobasidium</taxon>
    </lineage>
</organism>
<dbReference type="EMBL" id="KN880506">
    <property type="protein sequence ID" value="KIY68265.1"/>
    <property type="molecule type" value="Genomic_DNA"/>
</dbReference>
<feature type="region of interest" description="Disordered" evidence="1">
    <location>
        <begin position="23"/>
        <end position="59"/>
    </location>
</feature>
<dbReference type="Proteomes" id="UP000054007">
    <property type="component" value="Unassembled WGS sequence"/>
</dbReference>
<name>A0A0D7BDK6_9AGAR</name>
<accession>A0A0D7BDK6</accession>
<gene>
    <name evidence="2" type="ORF">CYLTODRAFT_489915</name>
</gene>
<evidence type="ECO:0000313" key="3">
    <source>
        <dbReference type="Proteomes" id="UP000054007"/>
    </source>
</evidence>
<protein>
    <submittedName>
        <fullName evidence="2">Uncharacterized protein</fullName>
    </submittedName>
</protein>
<feature type="compositionally biased region" description="Low complexity" evidence="1">
    <location>
        <begin position="25"/>
        <end position="58"/>
    </location>
</feature>